<feature type="transmembrane region" description="Helical" evidence="1">
    <location>
        <begin position="49"/>
        <end position="68"/>
    </location>
</feature>
<dbReference type="Pfam" id="PF02517">
    <property type="entry name" value="Rce1-like"/>
    <property type="match status" value="1"/>
</dbReference>
<dbReference type="AlphaFoldDB" id="A0A402ADX6"/>
<feature type="transmembrane region" description="Helical" evidence="1">
    <location>
        <begin position="89"/>
        <end position="111"/>
    </location>
</feature>
<reference evidence="4" key="1">
    <citation type="submission" date="2018-12" db="EMBL/GenBank/DDBJ databases">
        <title>Tengunoibacter tsumagoiensis gen. nov., sp. nov., Dictyobacter kobayashii sp. nov., D. alpinus sp. nov., and D. joshuensis sp. nov. and description of Dictyobacteraceae fam. nov. within the order Ktedonobacterales isolated from Tengu-no-mugimeshi.</title>
        <authorList>
            <person name="Wang C.M."/>
            <person name="Zheng Y."/>
            <person name="Sakai Y."/>
            <person name="Toyoda A."/>
            <person name="Minakuchi Y."/>
            <person name="Abe K."/>
            <person name="Yokota A."/>
            <person name="Yabe S."/>
        </authorList>
    </citation>
    <scope>NUCLEOTIDE SEQUENCE [LARGE SCALE GENOMIC DNA]</scope>
    <source>
        <strain evidence="4">Uno11</strain>
    </source>
</reference>
<keyword evidence="1" id="KW-0472">Membrane</keyword>
<accession>A0A402ADX6</accession>
<evidence type="ECO:0000259" key="2">
    <source>
        <dbReference type="Pfam" id="PF02517"/>
    </source>
</evidence>
<feature type="transmembrane region" description="Helical" evidence="1">
    <location>
        <begin position="117"/>
        <end position="139"/>
    </location>
</feature>
<name>A0A402ADX6_9CHLR</name>
<protein>
    <recommendedName>
        <fullName evidence="2">CAAX prenyl protease 2/Lysostaphin resistance protein A-like domain-containing protein</fullName>
    </recommendedName>
</protein>
<sequence length="475" mass="51553">MLETAPNIPERLTERPNWGHVGAFLGLTFGLTWLLDLIIYMHGGLGTPGSLGVVQVQMLCPAFSAIVLQRFFFRISPLHQKRPVGRERWFYSFFLLFAVISVLAILGTYLGPVQGRAGLVAAVVPEGLAVVGLLLLLILRRVAGREAMSRVGLSWGKWQDWLRFAPAIVAFYVLQVALNALFGLGPVHPSLVAIPPKISPTPFVILIGVEAILVAPILALVIAFGEEYGWRGYLQSELLKMGRVRGVLLVGVIWGAWHWPLILMGFSYPNYPLLGLLLTVLFTMGFAIVLGTAVLRSGSVLLAAYLHALNDQTTGFIVFLGYKPFNPAFFLWGRYLWHSNPGADHASPPAYPCLARQGQFPGLSLVGRGSGEVKSVSVCLVCLSSIPRSDSVEEKGTCLRPGEHKYGEKKLSCPSLGRANADVPADSLRLLWSPDSSGVPHATNHYYIAGQLSAHSACASVSQSSLRVVSSRFSA</sequence>
<evidence type="ECO:0000256" key="1">
    <source>
        <dbReference type="SAM" id="Phobius"/>
    </source>
</evidence>
<feature type="domain" description="CAAX prenyl protease 2/Lysostaphin resistance protein A-like" evidence="2">
    <location>
        <begin position="211"/>
        <end position="311"/>
    </location>
</feature>
<feature type="transmembrane region" description="Helical" evidence="1">
    <location>
        <begin position="274"/>
        <end position="295"/>
    </location>
</feature>
<dbReference type="GO" id="GO:0004175">
    <property type="term" value="F:endopeptidase activity"/>
    <property type="evidence" value="ECO:0007669"/>
    <property type="project" value="UniProtKB-ARBA"/>
</dbReference>
<keyword evidence="1" id="KW-1133">Transmembrane helix</keyword>
<feature type="transmembrane region" description="Helical" evidence="1">
    <location>
        <begin position="246"/>
        <end position="268"/>
    </location>
</feature>
<feature type="transmembrane region" description="Helical" evidence="1">
    <location>
        <begin position="160"/>
        <end position="182"/>
    </location>
</feature>
<dbReference type="PANTHER" id="PTHR35797">
    <property type="entry name" value="PROTEASE-RELATED"/>
    <property type="match status" value="1"/>
</dbReference>
<dbReference type="Proteomes" id="UP000287188">
    <property type="component" value="Unassembled WGS sequence"/>
</dbReference>
<dbReference type="EMBL" id="BIFS01000001">
    <property type="protein sequence ID" value="GCE17317.1"/>
    <property type="molecule type" value="Genomic_DNA"/>
</dbReference>
<feature type="transmembrane region" description="Helical" evidence="1">
    <location>
        <begin position="21"/>
        <end position="43"/>
    </location>
</feature>
<organism evidence="3 4">
    <name type="scientific">Dictyobacter kobayashii</name>
    <dbReference type="NCBI Taxonomy" id="2014872"/>
    <lineage>
        <taxon>Bacteria</taxon>
        <taxon>Bacillati</taxon>
        <taxon>Chloroflexota</taxon>
        <taxon>Ktedonobacteria</taxon>
        <taxon>Ktedonobacterales</taxon>
        <taxon>Dictyobacteraceae</taxon>
        <taxon>Dictyobacter</taxon>
    </lineage>
</organism>
<proteinExistence type="predicted"/>
<comment type="caution">
    <text evidence="3">The sequence shown here is derived from an EMBL/GenBank/DDBJ whole genome shotgun (WGS) entry which is preliminary data.</text>
</comment>
<dbReference type="InterPro" id="IPR042150">
    <property type="entry name" value="MmRce1-like"/>
</dbReference>
<gene>
    <name evidence="3" type="ORF">KDK_11170</name>
</gene>
<feature type="transmembrane region" description="Helical" evidence="1">
    <location>
        <begin position="202"/>
        <end position="225"/>
    </location>
</feature>
<dbReference type="GO" id="GO:0080120">
    <property type="term" value="P:CAAX-box protein maturation"/>
    <property type="evidence" value="ECO:0007669"/>
    <property type="project" value="UniProtKB-ARBA"/>
</dbReference>
<evidence type="ECO:0000313" key="4">
    <source>
        <dbReference type="Proteomes" id="UP000287188"/>
    </source>
</evidence>
<keyword evidence="4" id="KW-1185">Reference proteome</keyword>
<keyword evidence="1" id="KW-0812">Transmembrane</keyword>
<evidence type="ECO:0000313" key="3">
    <source>
        <dbReference type="EMBL" id="GCE17317.1"/>
    </source>
</evidence>
<dbReference type="PANTHER" id="PTHR35797:SF1">
    <property type="entry name" value="PROTEASE"/>
    <property type="match status" value="1"/>
</dbReference>
<dbReference type="InterPro" id="IPR003675">
    <property type="entry name" value="Rce1/LyrA-like_dom"/>
</dbReference>